<proteinExistence type="predicted"/>
<name>A0ABN4TP68_9BURK</name>
<dbReference type="EMBL" id="CP017754">
    <property type="protein sequence ID" value="AOZ06803.1"/>
    <property type="molecule type" value="Genomic_DNA"/>
</dbReference>
<dbReference type="Proteomes" id="UP000177515">
    <property type="component" value="Chromosome 1"/>
</dbReference>
<reference evidence="1 2" key="1">
    <citation type="submission" date="2016-10" db="EMBL/GenBank/DDBJ databases">
        <title>Complete genome sequences of three Cupriavidus strains isolated from various Malaysian environments.</title>
        <authorList>
            <person name="Abdullah A.A.-A."/>
            <person name="Shafie N.A.H."/>
            <person name="Lau N.S."/>
        </authorList>
    </citation>
    <scope>NUCLEOTIDE SEQUENCE [LARGE SCALE GENOMIC DNA]</scope>
    <source>
        <strain evidence="1 2">USMAA1020</strain>
    </source>
</reference>
<accession>A0ABN4TP68</accession>
<evidence type="ECO:0000313" key="2">
    <source>
        <dbReference type="Proteomes" id="UP000177515"/>
    </source>
</evidence>
<protein>
    <submittedName>
        <fullName evidence="1">Uncharacterized protein</fullName>
    </submittedName>
</protein>
<gene>
    <name evidence="1" type="ORF">BKK80_13975</name>
</gene>
<sequence>MATMSKFFDKKLEEELGTAAALQIAAIGAKLRSQMDAIDAVRIAKGRPTLQEEMEEAEADIRQMIANGEVTKDDYPWLFDDYDPCGSGIDRLD</sequence>
<organism evidence="1 2">
    <name type="scientific">Cupriavidus malaysiensis</name>
    <dbReference type="NCBI Taxonomy" id="367825"/>
    <lineage>
        <taxon>Bacteria</taxon>
        <taxon>Pseudomonadati</taxon>
        <taxon>Pseudomonadota</taxon>
        <taxon>Betaproteobacteria</taxon>
        <taxon>Burkholderiales</taxon>
        <taxon>Burkholderiaceae</taxon>
        <taxon>Cupriavidus</taxon>
    </lineage>
</organism>
<evidence type="ECO:0000313" key="1">
    <source>
        <dbReference type="EMBL" id="AOZ06803.1"/>
    </source>
</evidence>
<keyword evidence="2" id="KW-1185">Reference proteome</keyword>